<feature type="transmembrane region" description="Helical" evidence="1">
    <location>
        <begin position="135"/>
        <end position="156"/>
    </location>
</feature>
<proteinExistence type="predicted"/>
<keyword evidence="1" id="KW-1133">Transmembrane helix</keyword>
<gene>
    <name evidence="2" type="ORF">LSP00402_LOCUS101</name>
</gene>
<protein>
    <submittedName>
        <fullName evidence="2">Uncharacterized protein</fullName>
    </submittedName>
</protein>
<name>A0A7S2TEP6_9EUKA</name>
<feature type="transmembrane region" description="Helical" evidence="1">
    <location>
        <begin position="162"/>
        <end position="182"/>
    </location>
</feature>
<keyword evidence="1" id="KW-0812">Transmembrane</keyword>
<dbReference type="EMBL" id="HBHP01000145">
    <property type="protein sequence ID" value="CAD9743925.1"/>
    <property type="molecule type" value="Transcribed_RNA"/>
</dbReference>
<feature type="transmembrane region" description="Helical" evidence="1">
    <location>
        <begin position="91"/>
        <end position="114"/>
    </location>
</feature>
<feature type="transmembrane region" description="Helical" evidence="1">
    <location>
        <begin position="33"/>
        <end position="52"/>
    </location>
</feature>
<reference evidence="2" key="1">
    <citation type="submission" date="2021-01" db="EMBL/GenBank/DDBJ databases">
        <authorList>
            <person name="Corre E."/>
            <person name="Pelletier E."/>
            <person name="Niang G."/>
            <person name="Scheremetjew M."/>
            <person name="Finn R."/>
            <person name="Kale V."/>
            <person name="Holt S."/>
            <person name="Cochrane G."/>
            <person name="Meng A."/>
            <person name="Brown T."/>
            <person name="Cohen L."/>
        </authorList>
    </citation>
    <scope>NUCLEOTIDE SEQUENCE</scope>
    <source>
        <strain evidence="2">CCMP622</strain>
    </source>
</reference>
<evidence type="ECO:0000313" key="2">
    <source>
        <dbReference type="EMBL" id="CAD9743925.1"/>
    </source>
</evidence>
<feature type="transmembrane region" description="Helical" evidence="1">
    <location>
        <begin position="64"/>
        <end position="85"/>
    </location>
</feature>
<sequence>MRACSLDATADTKTFASISQQGLVVMSWFISDAIKVSIAVIMAVLSFGLSLFKTTKLKTNMLRLTCFISCLLTIFLTGIHCDFLVCYHWKVHAYLVSVFQGCLICSIYLLTFLITRAAYTTSRLTTKSPPWILRLNLTLAVVSMLCCLCSAIMVTVTDNGNWVLLRLGMLLVATMYATGLIVTRMSMLRNFLIEQNKRSERISHSSGATSPNTASSYRRSYSYSSIFGFKFGCKFASKFEPENGGVGVAPAIGRCSIG</sequence>
<organism evidence="2">
    <name type="scientific">Lotharella oceanica</name>
    <dbReference type="NCBI Taxonomy" id="641309"/>
    <lineage>
        <taxon>Eukaryota</taxon>
        <taxon>Sar</taxon>
        <taxon>Rhizaria</taxon>
        <taxon>Cercozoa</taxon>
        <taxon>Chlorarachniophyceae</taxon>
        <taxon>Lotharella</taxon>
    </lineage>
</organism>
<accession>A0A7S2TEP6</accession>
<dbReference type="AlphaFoldDB" id="A0A7S2TEP6"/>
<evidence type="ECO:0000256" key="1">
    <source>
        <dbReference type="SAM" id="Phobius"/>
    </source>
</evidence>
<keyword evidence="1" id="KW-0472">Membrane</keyword>